<sequence>KAPDPGCINNHKAFLQLKKTEDTKHPTLSQTLA</sequence>
<gene>
    <name evidence="1" type="ORF">S01H4_45600</name>
</gene>
<proteinExistence type="predicted"/>
<accession>X1CWK4</accession>
<protein>
    <submittedName>
        <fullName evidence="1">Uncharacterized protein</fullName>
    </submittedName>
</protein>
<organism evidence="1">
    <name type="scientific">marine sediment metagenome</name>
    <dbReference type="NCBI Taxonomy" id="412755"/>
    <lineage>
        <taxon>unclassified sequences</taxon>
        <taxon>metagenomes</taxon>
        <taxon>ecological metagenomes</taxon>
    </lineage>
</organism>
<dbReference type="AlphaFoldDB" id="X1CWK4"/>
<feature type="non-terminal residue" evidence="1">
    <location>
        <position position="1"/>
    </location>
</feature>
<dbReference type="EMBL" id="BART01025401">
    <property type="protein sequence ID" value="GAH00445.1"/>
    <property type="molecule type" value="Genomic_DNA"/>
</dbReference>
<name>X1CWK4_9ZZZZ</name>
<comment type="caution">
    <text evidence="1">The sequence shown here is derived from an EMBL/GenBank/DDBJ whole genome shotgun (WGS) entry which is preliminary data.</text>
</comment>
<reference evidence="1" key="1">
    <citation type="journal article" date="2014" name="Front. Microbiol.">
        <title>High frequency of phylogenetically diverse reductive dehalogenase-homologous genes in deep subseafloor sedimentary metagenomes.</title>
        <authorList>
            <person name="Kawai M."/>
            <person name="Futagami T."/>
            <person name="Toyoda A."/>
            <person name="Takaki Y."/>
            <person name="Nishi S."/>
            <person name="Hori S."/>
            <person name="Arai W."/>
            <person name="Tsubouchi T."/>
            <person name="Morono Y."/>
            <person name="Uchiyama I."/>
            <person name="Ito T."/>
            <person name="Fujiyama A."/>
            <person name="Inagaki F."/>
            <person name="Takami H."/>
        </authorList>
    </citation>
    <scope>NUCLEOTIDE SEQUENCE</scope>
    <source>
        <strain evidence="1">Expedition CK06-06</strain>
    </source>
</reference>
<evidence type="ECO:0000313" key="1">
    <source>
        <dbReference type="EMBL" id="GAH00445.1"/>
    </source>
</evidence>